<reference evidence="1" key="2">
    <citation type="journal article" date="2022" name="New Phytol.">
        <title>Evolutionary transition to the ectomycorrhizal habit in the genomes of a hyperdiverse lineage of mushroom-forming fungi.</title>
        <authorList>
            <person name="Looney B."/>
            <person name="Miyauchi S."/>
            <person name="Morin E."/>
            <person name="Drula E."/>
            <person name="Courty P.E."/>
            <person name="Kohler A."/>
            <person name="Kuo A."/>
            <person name="LaButti K."/>
            <person name="Pangilinan J."/>
            <person name="Lipzen A."/>
            <person name="Riley R."/>
            <person name="Andreopoulos W."/>
            <person name="He G."/>
            <person name="Johnson J."/>
            <person name="Nolan M."/>
            <person name="Tritt A."/>
            <person name="Barry K.W."/>
            <person name="Grigoriev I.V."/>
            <person name="Nagy L.G."/>
            <person name="Hibbett D."/>
            <person name="Henrissat B."/>
            <person name="Matheny P.B."/>
            <person name="Labbe J."/>
            <person name="Martin F.M."/>
        </authorList>
    </citation>
    <scope>NUCLEOTIDE SEQUENCE</scope>
    <source>
        <strain evidence="1">FP105234-sp</strain>
    </source>
</reference>
<accession>A0ACB8S8R7</accession>
<organism evidence="1 2">
    <name type="scientific">Auriscalpium vulgare</name>
    <dbReference type="NCBI Taxonomy" id="40419"/>
    <lineage>
        <taxon>Eukaryota</taxon>
        <taxon>Fungi</taxon>
        <taxon>Dikarya</taxon>
        <taxon>Basidiomycota</taxon>
        <taxon>Agaricomycotina</taxon>
        <taxon>Agaricomycetes</taxon>
        <taxon>Russulales</taxon>
        <taxon>Auriscalpiaceae</taxon>
        <taxon>Auriscalpium</taxon>
    </lineage>
</organism>
<keyword evidence="2" id="KW-1185">Reference proteome</keyword>
<protein>
    <submittedName>
        <fullName evidence="1">Uncharacterized protein</fullName>
    </submittedName>
</protein>
<evidence type="ECO:0000313" key="1">
    <source>
        <dbReference type="EMBL" id="KAI0052577.1"/>
    </source>
</evidence>
<dbReference type="EMBL" id="MU275844">
    <property type="protein sequence ID" value="KAI0052577.1"/>
    <property type="molecule type" value="Genomic_DNA"/>
</dbReference>
<gene>
    <name evidence="1" type="ORF">FA95DRAFT_1579903</name>
</gene>
<reference evidence="1" key="1">
    <citation type="submission" date="2021-02" db="EMBL/GenBank/DDBJ databases">
        <authorList>
            <consortium name="DOE Joint Genome Institute"/>
            <person name="Ahrendt S."/>
            <person name="Looney B.P."/>
            <person name="Miyauchi S."/>
            <person name="Morin E."/>
            <person name="Drula E."/>
            <person name="Courty P.E."/>
            <person name="Chicoki N."/>
            <person name="Fauchery L."/>
            <person name="Kohler A."/>
            <person name="Kuo A."/>
            <person name="Labutti K."/>
            <person name="Pangilinan J."/>
            <person name="Lipzen A."/>
            <person name="Riley R."/>
            <person name="Andreopoulos W."/>
            <person name="He G."/>
            <person name="Johnson J."/>
            <person name="Barry K.W."/>
            <person name="Grigoriev I.V."/>
            <person name="Nagy L."/>
            <person name="Hibbett D."/>
            <person name="Henrissat B."/>
            <person name="Matheny P.B."/>
            <person name="Labbe J."/>
            <person name="Martin F."/>
        </authorList>
    </citation>
    <scope>NUCLEOTIDE SEQUENCE</scope>
    <source>
        <strain evidence="1">FP105234-sp</strain>
    </source>
</reference>
<name>A0ACB8S8R7_9AGAM</name>
<proteinExistence type="predicted"/>
<dbReference type="Proteomes" id="UP000814033">
    <property type="component" value="Unassembled WGS sequence"/>
</dbReference>
<sequence length="463" mass="52411">MPVESSDYIVLVLAVASAYLLFLFARPLRVQTTLVPVDLGPGHPKSETKQDEKDENRHRKPGSPVTAWRSVSFDYPKITPLEKKLQDIQQRPYRPFKSGIYHITMGIRSMEWDEWIELDNQFAAFYRLRAQRIAQRGSRLVQVVPDRPGLVRGGAEAAKELVYELAEFLSRRFPTVFSVRRPPIAGRASGGVHESGWYGEGAIQDITILPLNVTYNLEEEDPMTLAALLVQDDLAIMIEGEDGQYYLQAGAILVPGSWRLEDKIGMPLDEIHFSGEVPFYAQKLQTSLNRFFRRLTTGTPVVRENWLIQTLDPKNLSRPGDIVENDDPEELAWNSTAYGSEDKFSHVPSSYALSLGSPLREPTPSTRPPVPKVTHQTLRLRTEHQTLRRLPKTGAIVFTIRTYMTSIEELGREPGIPARLAGAVRGVKGEVRKRKRQEAYEQVLLDYLDQCHQKQVDSGIQDP</sequence>
<evidence type="ECO:0000313" key="2">
    <source>
        <dbReference type="Proteomes" id="UP000814033"/>
    </source>
</evidence>
<comment type="caution">
    <text evidence="1">The sequence shown here is derived from an EMBL/GenBank/DDBJ whole genome shotgun (WGS) entry which is preliminary data.</text>
</comment>